<name>X1EDN1_9ZZZZ</name>
<keyword evidence="1" id="KW-0812">Transmembrane</keyword>
<reference evidence="2" key="1">
    <citation type="journal article" date="2014" name="Front. Microbiol.">
        <title>High frequency of phylogenetically diverse reductive dehalogenase-homologous genes in deep subseafloor sedimentary metagenomes.</title>
        <authorList>
            <person name="Kawai M."/>
            <person name="Futagami T."/>
            <person name="Toyoda A."/>
            <person name="Takaki Y."/>
            <person name="Nishi S."/>
            <person name="Hori S."/>
            <person name="Arai W."/>
            <person name="Tsubouchi T."/>
            <person name="Morono Y."/>
            <person name="Uchiyama I."/>
            <person name="Ito T."/>
            <person name="Fujiyama A."/>
            <person name="Inagaki F."/>
            <person name="Takami H."/>
        </authorList>
    </citation>
    <scope>NUCLEOTIDE SEQUENCE</scope>
    <source>
        <strain evidence="2">Expedition CK06-06</strain>
    </source>
</reference>
<organism evidence="2">
    <name type="scientific">marine sediment metagenome</name>
    <dbReference type="NCBI Taxonomy" id="412755"/>
    <lineage>
        <taxon>unclassified sequences</taxon>
        <taxon>metagenomes</taxon>
        <taxon>ecological metagenomes</taxon>
    </lineage>
</organism>
<keyword evidence="1" id="KW-1133">Transmembrane helix</keyword>
<gene>
    <name evidence="2" type="ORF">S01H4_66080</name>
</gene>
<dbReference type="EMBL" id="BART01040729">
    <property type="protein sequence ID" value="GAH30717.1"/>
    <property type="molecule type" value="Genomic_DNA"/>
</dbReference>
<evidence type="ECO:0000313" key="2">
    <source>
        <dbReference type="EMBL" id="GAH30717.1"/>
    </source>
</evidence>
<protein>
    <submittedName>
        <fullName evidence="2">Uncharacterized protein</fullName>
    </submittedName>
</protein>
<accession>X1EDN1</accession>
<keyword evidence="1" id="KW-0472">Membrane</keyword>
<dbReference type="AlphaFoldDB" id="X1EDN1"/>
<feature type="non-terminal residue" evidence="2">
    <location>
        <position position="1"/>
    </location>
</feature>
<evidence type="ECO:0000256" key="1">
    <source>
        <dbReference type="SAM" id="Phobius"/>
    </source>
</evidence>
<comment type="caution">
    <text evidence="2">The sequence shown here is derived from an EMBL/GenBank/DDBJ whole genome shotgun (WGS) entry which is preliminary data.</text>
</comment>
<feature type="transmembrane region" description="Helical" evidence="1">
    <location>
        <begin position="9"/>
        <end position="27"/>
    </location>
</feature>
<sequence>KMKMISETLIFFWLLIIFYLILILNVWNFSFCYWLSGIQIGVVIAWTIIELKEGIK</sequence>
<proteinExistence type="predicted"/>